<organism evidence="2 3">
    <name type="scientific">Mycena rosella</name>
    <name type="common">Pink bonnet</name>
    <name type="synonym">Agaricus rosellus</name>
    <dbReference type="NCBI Taxonomy" id="1033263"/>
    <lineage>
        <taxon>Eukaryota</taxon>
        <taxon>Fungi</taxon>
        <taxon>Dikarya</taxon>
        <taxon>Basidiomycota</taxon>
        <taxon>Agaricomycotina</taxon>
        <taxon>Agaricomycetes</taxon>
        <taxon>Agaricomycetidae</taxon>
        <taxon>Agaricales</taxon>
        <taxon>Marasmiineae</taxon>
        <taxon>Mycenaceae</taxon>
        <taxon>Mycena</taxon>
    </lineage>
</organism>
<comment type="caution">
    <text evidence="2">The sequence shown here is derived from an EMBL/GenBank/DDBJ whole genome shotgun (WGS) entry which is preliminary data.</text>
</comment>
<name>A0AAD7DR83_MYCRO</name>
<keyword evidence="3" id="KW-1185">Reference proteome</keyword>
<feature type="transmembrane region" description="Helical" evidence="1">
    <location>
        <begin position="20"/>
        <end position="40"/>
    </location>
</feature>
<gene>
    <name evidence="2" type="ORF">B0H17DRAFT_1197976</name>
</gene>
<evidence type="ECO:0000313" key="3">
    <source>
        <dbReference type="Proteomes" id="UP001221757"/>
    </source>
</evidence>
<dbReference type="Proteomes" id="UP001221757">
    <property type="component" value="Unassembled WGS sequence"/>
</dbReference>
<accession>A0AAD7DR83</accession>
<sequence>MSTLSETSLPFLASVLPNTSTTNILLASLILILIAAYLAFLASPARLTRVLAALLDETERVADDPVSSTNSTVGEKPTS</sequence>
<reference evidence="2" key="1">
    <citation type="submission" date="2023-03" db="EMBL/GenBank/DDBJ databases">
        <title>Massive genome expansion in bonnet fungi (Mycena s.s.) driven by repeated elements and novel gene families across ecological guilds.</title>
        <authorList>
            <consortium name="Lawrence Berkeley National Laboratory"/>
            <person name="Harder C.B."/>
            <person name="Miyauchi S."/>
            <person name="Viragh M."/>
            <person name="Kuo A."/>
            <person name="Thoen E."/>
            <person name="Andreopoulos B."/>
            <person name="Lu D."/>
            <person name="Skrede I."/>
            <person name="Drula E."/>
            <person name="Henrissat B."/>
            <person name="Morin E."/>
            <person name="Kohler A."/>
            <person name="Barry K."/>
            <person name="LaButti K."/>
            <person name="Morin E."/>
            <person name="Salamov A."/>
            <person name="Lipzen A."/>
            <person name="Mereny Z."/>
            <person name="Hegedus B."/>
            <person name="Baldrian P."/>
            <person name="Stursova M."/>
            <person name="Weitz H."/>
            <person name="Taylor A."/>
            <person name="Grigoriev I.V."/>
            <person name="Nagy L.G."/>
            <person name="Martin F."/>
            <person name="Kauserud H."/>
        </authorList>
    </citation>
    <scope>NUCLEOTIDE SEQUENCE</scope>
    <source>
        <strain evidence="2">CBHHK067</strain>
    </source>
</reference>
<dbReference type="AlphaFoldDB" id="A0AAD7DR83"/>
<keyword evidence="1" id="KW-1133">Transmembrane helix</keyword>
<protein>
    <submittedName>
        <fullName evidence="2">Uncharacterized protein</fullName>
    </submittedName>
</protein>
<evidence type="ECO:0000256" key="1">
    <source>
        <dbReference type="SAM" id="Phobius"/>
    </source>
</evidence>
<proteinExistence type="predicted"/>
<evidence type="ECO:0000313" key="2">
    <source>
        <dbReference type="EMBL" id="KAJ7696464.1"/>
    </source>
</evidence>
<keyword evidence="1" id="KW-0472">Membrane</keyword>
<keyword evidence="1" id="KW-0812">Transmembrane</keyword>
<dbReference type="EMBL" id="JARKIE010000034">
    <property type="protein sequence ID" value="KAJ7696464.1"/>
    <property type="molecule type" value="Genomic_DNA"/>
</dbReference>